<keyword evidence="2" id="KW-1185">Reference proteome</keyword>
<name>A0ACC1SUZ8_9HYPO</name>
<dbReference type="EMBL" id="JANRMS010000098">
    <property type="protein sequence ID" value="KAJ3546866.1"/>
    <property type="molecule type" value="Genomic_DNA"/>
</dbReference>
<sequence>MLRASLRSVSRPTIVSLRPNHVRRFASTATCDGSRSWQSSAVRLGLAVGVFYYCSTGSVFAEPISQPVPASAQSDHNRPAVDSIVKKRNQIQTETEMPAPKKVEPAEAPEPQAYAQSAMATDDRTASDEEDASQQGAFNPETGEFNWDCSCLGGMAHGPCGEEFKAAFSCFMLSTEEPKGIGCIDKFQVMQTCFRKYPEVYGAELADDEGTPSPSFSDEHPEPSSQSDNINIDETSLRKHKAVKKEPGQSPKDGAGREES</sequence>
<reference evidence="1" key="1">
    <citation type="submission" date="2022-08" db="EMBL/GenBank/DDBJ databases">
        <title>Genome Sequence of Fusarium decemcellulare.</title>
        <authorList>
            <person name="Buettner E."/>
        </authorList>
    </citation>
    <scope>NUCLEOTIDE SEQUENCE</scope>
    <source>
        <strain evidence="1">Babe19</strain>
    </source>
</reference>
<comment type="caution">
    <text evidence="1">The sequence shown here is derived from an EMBL/GenBank/DDBJ whole genome shotgun (WGS) entry which is preliminary data.</text>
</comment>
<gene>
    <name evidence="1" type="ORF">NM208_g1801</name>
</gene>
<accession>A0ACC1SUZ8</accession>
<dbReference type="Proteomes" id="UP001148629">
    <property type="component" value="Unassembled WGS sequence"/>
</dbReference>
<proteinExistence type="predicted"/>
<evidence type="ECO:0000313" key="2">
    <source>
        <dbReference type="Proteomes" id="UP001148629"/>
    </source>
</evidence>
<organism evidence="1 2">
    <name type="scientific">Fusarium decemcellulare</name>
    <dbReference type="NCBI Taxonomy" id="57161"/>
    <lineage>
        <taxon>Eukaryota</taxon>
        <taxon>Fungi</taxon>
        <taxon>Dikarya</taxon>
        <taxon>Ascomycota</taxon>
        <taxon>Pezizomycotina</taxon>
        <taxon>Sordariomycetes</taxon>
        <taxon>Hypocreomycetidae</taxon>
        <taxon>Hypocreales</taxon>
        <taxon>Nectriaceae</taxon>
        <taxon>Fusarium</taxon>
        <taxon>Fusarium decemcellulare species complex</taxon>
    </lineage>
</organism>
<evidence type="ECO:0000313" key="1">
    <source>
        <dbReference type="EMBL" id="KAJ3546866.1"/>
    </source>
</evidence>
<protein>
    <submittedName>
        <fullName evidence="1">Uncharacterized protein</fullName>
    </submittedName>
</protein>